<dbReference type="Gene3D" id="3.60.40.10">
    <property type="entry name" value="PPM-type phosphatase domain"/>
    <property type="match status" value="1"/>
</dbReference>
<dbReference type="AlphaFoldDB" id="A0A3M0A2L4"/>
<keyword evidence="3" id="KW-0175">Coiled coil</keyword>
<reference evidence="5 6" key="1">
    <citation type="submission" date="2018-10" db="EMBL/GenBank/DDBJ databases">
        <title>Genomic Encyclopedia of Type Strains, Phase IV (KMG-IV): sequencing the most valuable type-strain genomes for metagenomic binning, comparative biology and taxonomic classification.</title>
        <authorList>
            <person name="Goeker M."/>
        </authorList>
    </citation>
    <scope>NUCLEOTIDE SEQUENCE [LARGE SCALE GENOMIC DNA]</scope>
    <source>
        <strain evidence="5 6">DSM 25080</strain>
    </source>
</reference>
<dbReference type="InterPro" id="IPR036457">
    <property type="entry name" value="PPM-type-like_dom_sf"/>
</dbReference>
<dbReference type="Pfam" id="PF00072">
    <property type="entry name" value="Response_reg"/>
    <property type="match status" value="1"/>
</dbReference>
<dbReference type="InterPro" id="IPR001932">
    <property type="entry name" value="PPM-type_phosphatase-like_dom"/>
</dbReference>
<dbReference type="Pfam" id="PF07228">
    <property type="entry name" value="SpoIIE"/>
    <property type="match status" value="1"/>
</dbReference>
<sequence>MTNVDTQPNRYTLLIIEDDDIVRDSLSLYFSDCGYNVVEAEDGEIGLARFATHSPDVVISDLKMPYLDGLSVLEAISEQGREVPFIVVSGAGKMHEAVRALRLGAHDYFVKPIADMEILELSIERAIEQRSLKAQNLRYRSELESANEELNRSLTTLRQDHKAALQIQRAMLPEQNLRIGEGSISHFWRPSLFVSGDFLDCFDVENRFTVFYLTDVSGHGAPAAFVTVFLKHLSTTLLKAHRTHKGQRRRFNTPNDILEEINRQLISAKLDRHATMFFGILDRRRSTLHYAVAGHLPLPILCRAGKAVYLQGNGMPLGLLDDNEWRNYSVKLQQGDQIVVCSDGVFELMKNGELVENELQLLKVVEKSQSVDEIVENLGLNETNDVPDDIAILLFQLG</sequence>
<evidence type="ECO:0000256" key="3">
    <source>
        <dbReference type="SAM" id="Coils"/>
    </source>
</evidence>
<dbReference type="SUPFAM" id="SSF52172">
    <property type="entry name" value="CheY-like"/>
    <property type="match status" value="1"/>
</dbReference>
<dbReference type="Gene3D" id="3.40.50.2300">
    <property type="match status" value="1"/>
</dbReference>
<gene>
    <name evidence="5" type="ORF">DFR27_2226</name>
</gene>
<evidence type="ECO:0000256" key="2">
    <source>
        <dbReference type="PROSITE-ProRule" id="PRU00169"/>
    </source>
</evidence>
<proteinExistence type="predicted"/>
<evidence type="ECO:0000313" key="5">
    <source>
        <dbReference type="EMBL" id="RMA78886.1"/>
    </source>
</evidence>
<accession>A0A3M0A2L4</accession>
<dbReference type="Proteomes" id="UP000267187">
    <property type="component" value="Unassembled WGS sequence"/>
</dbReference>
<dbReference type="PANTHER" id="PTHR43156:SF2">
    <property type="entry name" value="STAGE II SPORULATION PROTEIN E"/>
    <property type="match status" value="1"/>
</dbReference>
<keyword evidence="6" id="KW-1185">Reference proteome</keyword>
<evidence type="ECO:0000259" key="4">
    <source>
        <dbReference type="PROSITE" id="PS50110"/>
    </source>
</evidence>
<organism evidence="5 6">
    <name type="scientific">Umboniibacter marinipuniceus</name>
    <dbReference type="NCBI Taxonomy" id="569599"/>
    <lineage>
        <taxon>Bacteria</taxon>
        <taxon>Pseudomonadati</taxon>
        <taxon>Pseudomonadota</taxon>
        <taxon>Gammaproteobacteria</taxon>
        <taxon>Cellvibrionales</taxon>
        <taxon>Cellvibrionaceae</taxon>
        <taxon>Umboniibacter</taxon>
    </lineage>
</organism>
<dbReference type="RefSeq" id="WP_121877521.1">
    <property type="nucleotide sequence ID" value="NZ_REFJ01000005.1"/>
</dbReference>
<dbReference type="GO" id="GO:0000160">
    <property type="term" value="P:phosphorelay signal transduction system"/>
    <property type="evidence" value="ECO:0007669"/>
    <property type="project" value="InterPro"/>
</dbReference>
<dbReference type="SUPFAM" id="SSF81606">
    <property type="entry name" value="PP2C-like"/>
    <property type="match status" value="1"/>
</dbReference>
<keyword evidence="2" id="KW-0597">Phosphoprotein</keyword>
<dbReference type="PROSITE" id="PS50110">
    <property type="entry name" value="RESPONSE_REGULATORY"/>
    <property type="match status" value="1"/>
</dbReference>
<evidence type="ECO:0000313" key="6">
    <source>
        <dbReference type="Proteomes" id="UP000267187"/>
    </source>
</evidence>
<dbReference type="PANTHER" id="PTHR43156">
    <property type="entry name" value="STAGE II SPORULATION PROTEIN E-RELATED"/>
    <property type="match status" value="1"/>
</dbReference>
<protein>
    <submittedName>
        <fullName evidence="5">Serine phosphatase RsbU (Regulator of sigma subunit)</fullName>
    </submittedName>
</protein>
<feature type="modified residue" description="4-aspartylphosphate" evidence="2">
    <location>
        <position position="61"/>
    </location>
</feature>
<feature type="domain" description="Response regulatory" evidence="4">
    <location>
        <begin position="12"/>
        <end position="126"/>
    </location>
</feature>
<dbReference type="InterPro" id="IPR001789">
    <property type="entry name" value="Sig_transdc_resp-reg_receiver"/>
</dbReference>
<keyword evidence="1" id="KW-0378">Hydrolase</keyword>
<dbReference type="InterPro" id="IPR011006">
    <property type="entry name" value="CheY-like_superfamily"/>
</dbReference>
<comment type="caution">
    <text evidence="5">The sequence shown here is derived from an EMBL/GenBank/DDBJ whole genome shotgun (WGS) entry which is preliminary data.</text>
</comment>
<dbReference type="InterPro" id="IPR052016">
    <property type="entry name" value="Bact_Sigma-Reg"/>
</dbReference>
<dbReference type="OrthoDB" id="6399952at2"/>
<dbReference type="Gene3D" id="1.20.5.390">
    <property type="entry name" value="L1 transposable element, trimerization domain"/>
    <property type="match status" value="1"/>
</dbReference>
<dbReference type="SMART" id="SM00448">
    <property type="entry name" value="REC"/>
    <property type="match status" value="1"/>
</dbReference>
<dbReference type="EMBL" id="REFJ01000005">
    <property type="protein sequence ID" value="RMA78886.1"/>
    <property type="molecule type" value="Genomic_DNA"/>
</dbReference>
<dbReference type="GO" id="GO:0016791">
    <property type="term" value="F:phosphatase activity"/>
    <property type="evidence" value="ECO:0007669"/>
    <property type="project" value="TreeGrafter"/>
</dbReference>
<feature type="coiled-coil region" evidence="3">
    <location>
        <begin position="129"/>
        <end position="160"/>
    </location>
</feature>
<name>A0A3M0A2L4_9GAMM</name>
<evidence type="ECO:0000256" key="1">
    <source>
        <dbReference type="ARBA" id="ARBA00022801"/>
    </source>
</evidence>
<dbReference type="SMART" id="SM00331">
    <property type="entry name" value="PP2C_SIG"/>
    <property type="match status" value="1"/>
</dbReference>